<feature type="transmembrane region" description="Helical" evidence="7">
    <location>
        <begin position="251"/>
        <end position="274"/>
    </location>
</feature>
<dbReference type="PIRSF" id="PIRSF006066">
    <property type="entry name" value="HI0050"/>
    <property type="match status" value="1"/>
</dbReference>
<gene>
    <name evidence="9" type="ORF">EZH22_10630</name>
</gene>
<evidence type="ECO:0000259" key="8">
    <source>
        <dbReference type="Pfam" id="PF06808"/>
    </source>
</evidence>
<feature type="transmembrane region" description="Helical" evidence="7">
    <location>
        <begin position="286"/>
        <end position="305"/>
    </location>
</feature>
<feature type="transmembrane region" description="Helical" evidence="7">
    <location>
        <begin position="224"/>
        <end position="245"/>
    </location>
</feature>
<dbReference type="Proteomes" id="UP000596427">
    <property type="component" value="Chromosome"/>
</dbReference>
<evidence type="ECO:0000256" key="1">
    <source>
        <dbReference type="ARBA" id="ARBA00004429"/>
    </source>
</evidence>
<feature type="transmembrane region" description="Helical" evidence="7">
    <location>
        <begin position="12"/>
        <end position="40"/>
    </location>
</feature>
<keyword evidence="7" id="KW-0813">Transport</keyword>
<comment type="caution">
    <text evidence="7">Lacks conserved residue(s) required for the propagation of feature annotation.</text>
</comment>
<comment type="subcellular location">
    <subcellularLocation>
        <location evidence="1 7">Cell inner membrane</location>
        <topology evidence="1 7">Multi-pass membrane protein</topology>
    </subcellularLocation>
</comment>
<keyword evidence="4 7" id="KW-0812">Transmembrane</keyword>
<evidence type="ECO:0000313" key="10">
    <source>
        <dbReference type="Proteomes" id="UP000596427"/>
    </source>
</evidence>
<dbReference type="GO" id="GO:0005886">
    <property type="term" value="C:plasma membrane"/>
    <property type="evidence" value="ECO:0007669"/>
    <property type="project" value="UniProtKB-SubCell"/>
</dbReference>
<keyword evidence="10" id="KW-1185">Reference proteome</keyword>
<dbReference type="PANTHER" id="PTHR33362">
    <property type="entry name" value="SIALIC ACID TRAP TRANSPORTER PERMEASE PROTEIN SIAT-RELATED"/>
    <property type="match status" value="1"/>
</dbReference>
<feature type="transmembrane region" description="Helical" evidence="7">
    <location>
        <begin position="145"/>
        <end position="170"/>
    </location>
</feature>
<feature type="domain" description="TRAP C4-dicarboxylate transport system permease DctM subunit" evidence="8">
    <location>
        <begin position="13"/>
        <end position="425"/>
    </location>
</feature>
<comment type="similarity">
    <text evidence="7">Belongs to the TRAP transporter large permease family.</text>
</comment>
<feature type="transmembrane region" description="Helical" evidence="7">
    <location>
        <begin position="176"/>
        <end position="203"/>
    </location>
</feature>
<comment type="subunit">
    <text evidence="7">The complex comprises the extracytoplasmic solute receptor protein and the two transmembrane proteins.</text>
</comment>
<sequence length="436" mass="45609">MGAYSLSLSVSLLVFAFLGAGVWIFAGVLLVSVSSLLILLDFPIDRIAVLAKTAMFRSSTGWELSALPLFIWMGEIVFRTDVAERLFRGLSPLANCVPGRLLHTNVSGCTLFGAVCGSSAATAATVGKITTKALAQRGYDVDLTIGSLAAAGSLGLLIPPSIVMIVYGVIAEVSIAKLFIAGFVPGFIIAGVFSCFIAVRCWLKPSLSPAEEISLGVGEAARAMLGLWPVLLLIIVVMGSIYTGIATPTEAAAVGVGATFAIAALTRQLSWGLAQESALAAVRSSCMILSIMISASLLSTTLAYLHIPNDLAHVVQQSGLGPYQLIIAIGVLYLVLGCFLDGVSITVMTMPVVLPLITAAGFDPLWFGVFLVIMVELGQITPPVGFNLFVLQGLTGQPLSRVAKASAPFGILMLACLAVLTIWPGIVMWLPNLLQP</sequence>
<evidence type="ECO:0000256" key="7">
    <source>
        <dbReference type="RuleBase" id="RU369079"/>
    </source>
</evidence>
<dbReference type="NCBIfam" id="TIGR00786">
    <property type="entry name" value="dctM"/>
    <property type="match status" value="1"/>
</dbReference>
<dbReference type="GO" id="GO:0022857">
    <property type="term" value="F:transmembrane transporter activity"/>
    <property type="evidence" value="ECO:0007669"/>
    <property type="project" value="UniProtKB-UniRule"/>
</dbReference>
<evidence type="ECO:0000256" key="6">
    <source>
        <dbReference type="ARBA" id="ARBA00023136"/>
    </source>
</evidence>
<feature type="transmembrane region" description="Helical" evidence="7">
    <location>
        <begin position="325"/>
        <end position="353"/>
    </location>
</feature>
<name>A0A974PT97_9HYPH</name>
<evidence type="ECO:0000256" key="2">
    <source>
        <dbReference type="ARBA" id="ARBA00022475"/>
    </source>
</evidence>
<dbReference type="PANTHER" id="PTHR33362:SF5">
    <property type="entry name" value="C4-DICARBOXYLATE TRAP TRANSPORTER LARGE PERMEASE PROTEIN DCTM"/>
    <property type="match status" value="1"/>
</dbReference>
<dbReference type="EMBL" id="CP063362">
    <property type="protein sequence ID" value="QRG08690.1"/>
    <property type="molecule type" value="Genomic_DNA"/>
</dbReference>
<accession>A0A974PT97</accession>
<feature type="transmembrane region" description="Helical" evidence="7">
    <location>
        <begin position="409"/>
        <end position="430"/>
    </location>
</feature>
<keyword evidence="2" id="KW-1003">Cell membrane</keyword>
<evidence type="ECO:0000256" key="4">
    <source>
        <dbReference type="ARBA" id="ARBA00022692"/>
    </source>
</evidence>
<dbReference type="InterPro" id="IPR004681">
    <property type="entry name" value="TRAP_DctM"/>
</dbReference>
<keyword evidence="6 7" id="KW-0472">Membrane</keyword>
<protein>
    <recommendedName>
        <fullName evidence="7">TRAP transporter large permease protein</fullName>
    </recommendedName>
</protein>
<reference evidence="9 10" key="1">
    <citation type="submission" date="2020-10" db="EMBL/GenBank/DDBJ databases">
        <title>Degradation of 1,4-Dioxane by Xanthobacter sp. YN2, via a Novel Group-2 Soluble Di-Iron Monooxygenase.</title>
        <authorList>
            <person name="Ma F."/>
            <person name="Wang Y."/>
            <person name="Yang J."/>
            <person name="Guo H."/>
            <person name="Su D."/>
            <person name="Yu L."/>
        </authorList>
    </citation>
    <scope>NUCLEOTIDE SEQUENCE [LARGE SCALE GENOMIC DNA]</scope>
    <source>
        <strain evidence="9 10">YN2</strain>
    </source>
</reference>
<dbReference type="AlphaFoldDB" id="A0A974PT97"/>
<dbReference type="RefSeq" id="WP_203195605.1">
    <property type="nucleotide sequence ID" value="NZ_CP063362.1"/>
</dbReference>
<keyword evidence="5 7" id="KW-1133">Transmembrane helix</keyword>
<evidence type="ECO:0000256" key="5">
    <source>
        <dbReference type="ARBA" id="ARBA00022989"/>
    </source>
</evidence>
<dbReference type="KEGG" id="xdi:EZH22_10630"/>
<organism evidence="9 10">
    <name type="scientific">Xanthobacter dioxanivorans</name>
    <dbReference type="NCBI Taxonomy" id="2528964"/>
    <lineage>
        <taxon>Bacteria</taxon>
        <taxon>Pseudomonadati</taxon>
        <taxon>Pseudomonadota</taxon>
        <taxon>Alphaproteobacteria</taxon>
        <taxon>Hyphomicrobiales</taxon>
        <taxon>Xanthobacteraceae</taxon>
        <taxon>Xanthobacter</taxon>
    </lineage>
</organism>
<evidence type="ECO:0000256" key="3">
    <source>
        <dbReference type="ARBA" id="ARBA00022519"/>
    </source>
</evidence>
<dbReference type="Pfam" id="PF06808">
    <property type="entry name" value="DctM"/>
    <property type="match status" value="1"/>
</dbReference>
<proteinExistence type="inferred from homology"/>
<dbReference type="InterPro" id="IPR010656">
    <property type="entry name" value="DctM"/>
</dbReference>
<evidence type="ECO:0000313" key="9">
    <source>
        <dbReference type="EMBL" id="QRG08690.1"/>
    </source>
</evidence>
<comment type="function">
    <text evidence="7">Part of the tripartite ATP-independent periplasmic (TRAP) transport system.</text>
</comment>
<keyword evidence="3 7" id="KW-0997">Cell inner membrane</keyword>